<evidence type="ECO:0000313" key="1">
    <source>
        <dbReference type="EMBL" id="CAI9724712.1"/>
    </source>
</evidence>
<dbReference type="EMBL" id="OX597819">
    <property type="protein sequence ID" value="CAI9724712.1"/>
    <property type="molecule type" value="Genomic_DNA"/>
</dbReference>
<dbReference type="AlphaFoldDB" id="A0AA36B175"/>
<proteinExistence type="predicted"/>
<name>A0AA36B175_OCTVU</name>
<organism evidence="1 2">
    <name type="scientific">Octopus vulgaris</name>
    <name type="common">Common octopus</name>
    <dbReference type="NCBI Taxonomy" id="6645"/>
    <lineage>
        <taxon>Eukaryota</taxon>
        <taxon>Metazoa</taxon>
        <taxon>Spiralia</taxon>
        <taxon>Lophotrochozoa</taxon>
        <taxon>Mollusca</taxon>
        <taxon>Cephalopoda</taxon>
        <taxon>Coleoidea</taxon>
        <taxon>Octopodiformes</taxon>
        <taxon>Octopoda</taxon>
        <taxon>Incirrata</taxon>
        <taxon>Octopodidae</taxon>
        <taxon>Octopus</taxon>
    </lineage>
</organism>
<dbReference type="Proteomes" id="UP001162480">
    <property type="component" value="Chromosome 6"/>
</dbReference>
<accession>A0AA36B175</accession>
<reference evidence="1" key="1">
    <citation type="submission" date="2023-08" db="EMBL/GenBank/DDBJ databases">
        <authorList>
            <person name="Alioto T."/>
            <person name="Alioto T."/>
            <person name="Gomez Garrido J."/>
        </authorList>
    </citation>
    <scope>NUCLEOTIDE SEQUENCE</scope>
</reference>
<keyword evidence="2" id="KW-1185">Reference proteome</keyword>
<protein>
    <submittedName>
        <fullName evidence="1">Uncharacterized protein</fullName>
    </submittedName>
</protein>
<sequence length="73" mass="8207">MCCSDFWNEMARSYPDIAKMALGVPMPFLTTYECETAFSTLFAIKAKDSGREMANFKEGGEDSSTKIVVFRAY</sequence>
<evidence type="ECO:0000313" key="2">
    <source>
        <dbReference type="Proteomes" id="UP001162480"/>
    </source>
</evidence>
<gene>
    <name evidence="1" type="ORF">OCTVUL_1B004839</name>
</gene>